<proteinExistence type="predicted"/>
<dbReference type="SUPFAM" id="SSF52091">
    <property type="entry name" value="SpoIIaa-like"/>
    <property type="match status" value="1"/>
</dbReference>
<evidence type="ECO:0000256" key="1">
    <source>
        <dbReference type="SAM" id="MobiDB-lite"/>
    </source>
</evidence>
<dbReference type="CDD" id="cd07043">
    <property type="entry name" value="STAS_anti-anti-sigma_factors"/>
    <property type="match status" value="1"/>
</dbReference>
<dbReference type="GO" id="GO:0043856">
    <property type="term" value="F:anti-sigma factor antagonist activity"/>
    <property type="evidence" value="ECO:0007669"/>
    <property type="project" value="TreeGrafter"/>
</dbReference>
<dbReference type="EMBL" id="FMCW01000028">
    <property type="protein sequence ID" value="SCF10620.1"/>
    <property type="molecule type" value="Genomic_DNA"/>
</dbReference>
<dbReference type="InterPro" id="IPR002645">
    <property type="entry name" value="STAS_dom"/>
</dbReference>
<feature type="domain" description="STAS" evidence="2">
    <location>
        <begin position="24"/>
        <end position="135"/>
    </location>
</feature>
<dbReference type="Proteomes" id="UP000199375">
    <property type="component" value="Unassembled WGS sequence"/>
</dbReference>
<dbReference type="InterPro" id="IPR036513">
    <property type="entry name" value="STAS_dom_sf"/>
</dbReference>
<sequence>MIVVPQGRKPEATPLTMSVDLTEPGAPLIRVGGDLAFTTAAPLRHEVDRRLAEHPSVLVLDFADLQFIDSTGLSVIVHAWREGQQSGTTLRLRSTPRFLDTILDMTGVTGLLARPLPDGEQSVGAPGSRRSAASA</sequence>
<evidence type="ECO:0000259" key="2">
    <source>
        <dbReference type="PROSITE" id="PS50801"/>
    </source>
</evidence>
<name>A0A1C4XQ35_9ACTN</name>
<dbReference type="RefSeq" id="WP_256092118.1">
    <property type="nucleotide sequence ID" value="NZ_FMCW01000028.1"/>
</dbReference>
<dbReference type="PANTHER" id="PTHR33495">
    <property type="entry name" value="ANTI-SIGMA FACTOR ANTAGONIST TM_1081-RELATED-RELATED"/>
    <property type="match status" value="1"/>
</dbReference>
<gene>
    <name evidence="3" type="ORF">GA0070558_12889</name>
</gene>
<dbReference type="PROSITE" id="PS50801">
    <property type="entry name" value="STAS"/>
    <property type="match status" value="1"/>
</dbReference>
<dbReference type="PANTHER" id="PTHR33495:SF2">
    <property type="entry name" value="ANTI-SIGMA FACTOR ANTAGONIST TM_1081-RELATED"/>
    <property type="match status" value="1"/>
</dbReference>
<feature type="region of interest" description="Disordered" evidence="1">
    <location>
        <begin position="114"/>
        <end position="135"/>
    </location>
</feature>
<reference evidence="3 4" key="1">
    <citation type="submission" date="2016-06" db="EMBL/GenBank/DDBJ databases">
        <authorList>
            <person name="Kjaerup R.B."/>
            <person name="Dalgaard T.S."/>
            <person name="Juul-Madsen H.R."/>
        </authorList>
    </citation>
    <scope>NUCLEOTIDE SEQUENCE [LARGE SCALE GENOMIC DNA]</scope>
    <source>
        <strain evidence="3 4">DSM 45626</strain>
    </source>
</reference>
<dbReference type="AlphaFoldDB" id="A0A1C4XQ35"/>
<protein>
    <submittedName>
        <fullName evidence="3">Anti-sigma B factor antagonist</fullName>
    </submittedName>
</protein>
<evidence type="ECO:0000313" key="4">
    <source>
        <dbReference type="Proteomes" id="UP000199375"/>
    </source>
</evidence>
<organism evidence="3 4">
    <name type="scientific">Micromonospora haikouensis</name>
    <dbReference type="NCBI Taxonomy" id="686309"/>
    <lineage>
        <taxon>Bacteria</taxon>
        <taxon>Bacillati</taxon>
        <taxon>Actinomycetota</taxon>
        <taxon>Actinomycetes</taxon>
        <taxon>Micromonosporales</taxon>
        <taxon>Micromonosporaceae</taxon>
        <taxon>Micromonospora</taxon>
    </lineage>
</organism>
<accession>A0A1C4XQ35</accession>
<dbReference type="Gene3D" id="3.30.750.24">
    <property type="entry name" value="STAS domain"/>
    <property type="match status" value="1"/>
</dbReference>
<dbReference type="Pfam" id="PF01740">
    <property type="entry name" value="STAS"/>
    <property type="match status" value="1"/>
</dbReference>
<evidence type="ECO:0000313" key="3">
    <source>
        <dbReference type="EMBL" id="SCF10620.1"/>
    </source>
</evidence>